<dbReference type="SUPFAM" id="SSF102588">
    <property type="entry name" value="LmbE-like"/>
    <property type="match status" value="1"/>
</dbReference>
<reference evidence="1 2" key="1">
    <citation type="submission" date="2017-04" db="EMBL/GenBank/DDBJ databases">
        <title>Novel microbial lineages endemic to geothermal iron-oxide mats fill important gaps in the evolutionary history of Archaea.</title>
        <authorList>
            <person name="Jay Z.J."/>
            <person name="Beam J.P."/>
            <person name="Dlakic M."/>
            <person name="Rusch D.B."/>
            <person name="Kozubal M.A."/>
            <person name="Inskeep W.P."/>
        </authorList>
    </citation>
    <scope>NUCLEOTIDE SEQUENCE [LARGE SCALE GENOMIC DNA]</scope>
    <source>
        <strain evidence="1">OSP_D</strain>
    </source>
</reference>
<dbReference type="InterPro" id="IPR003737">
    <property type="entry name" value="GlcNAc_PI_deacetylase-related"/>
</dbReference>
<dbReference type="Gene3D" id="3.40.50.10320">
    <property type="entry name" value="LmbE-like"/>
    <property type="match status" value="1"/>
</dbReference>
<sequence length="277" mass="31934">MFFFMLSGDKHVYLVSKLRKPVSVIPKRGREPTDTFICEWGKPVPGKEETEFLPQKINPPPRQKGLTLFFSPHPDDLVYSAFSALIDPFNRKVAVTVFNLSRFTKWGLGSPRLISAFRKLEDKLVFTLLGIKSFHLNQPDTSLVESKRFPLKLLYRPNIIYSPLGVGSHPDHLMTRGLAVHVWLEAKRIPRLLFYEDLPYAARCENYGSVLETLSCEVGLLKPRFIPLSDYQLRLKMLFSRLYITQTDHTSLLRQRAEENGLKCGVRYAEKLFEVAF</sequence>
<dbReference type="InterPro" id="IPR024078">
    <property type="entry name" value="LmbE-like_dom_sf"/>
</dbReference>
<proteinExistence type="predicted"/>
<dbReference type="Pfam" id="PF02585">
    <property type="entry name" value="PIG-L"/>
    <property type="match status" value="1"/>
</dbReference>
<dbReference type="Proteomes" id="UP000240322">
    <property type="component" value="Unassembled WGS sequence"/>
</dbReference>
<protein>
    <recommendedName>
        <fullName evidence="3">PIG-L family deacetylase</fullName>
    </recommendedName>
</protein>
<organism evidence="1 2">
    <name type="scientific">Candidatus Marsarchaeota G2 archaeon OSP_D</name>
    <dbReference type="NCBI Taxonomy" id="1978157"/>
    <lineage>
        <taxon>Archaea</taxon>
        <taxon>Candidatus Marsarchaeota</taxon>
        <taxon>Candidatus Marsarchaeota group 2</taxon>
    </lineage>
</organism>
<dbReference type="EMBL" id="NEXE01000213">
    <property type="protein sequence ID" value="PSN86310.1"/>
    <property type="molecule type" value="Genomic_DNA"/>
</dbReference>
<evidence type="ECO:0000313" key="1">
    <source>
        <dbReference type="EMBL" id="PSN86310.1"/>
    </source>
</evidence>
<evidence type="ECO:0008006" key="3">
    <source>
        <dbReference type="Google" id="ProtNLM"/>
    </source>
</evidence>
<comment type="caution">
    <text evidence="1">The sequence shown here is derived from an EMBL/GenBank/DDBJ whole genome shotgun (WGS) entry which is preliminary data.</text>
</comment>
<accession>A0A2R6AIU4</accession>
<dbReference type="AlphaFoldDB" id="A0A2R6AIU4"/>
<gene>
    <name evidence="1" type="ORF">B9Q03_11785</name>
</gene>
<evidence type="ECO:0000313" key="2">
    <source>
        <dbReference type="Proteomes" id="UP000240322"/>
    </source>
</evidence>
<name>A0A2R6AIU4_9ARCH</name>